<evidence type="ECO:0000256" key="1">
    <source>
        <dbReference type="SAM" id="Coils"/>
    </source>
</evidence>
<reference evidence="2 3" key="1">
    <citation type="submission" date="2013-03" db="EMBL/GenBank/DDBJ databases">
        <title>The Genome Sequence of Phialophora europaea CBS 101466.</title>
        <authorList>
            <consortium name="The Broad Institute Genomics Platform"/>
            <person name="Cuomo C."/>
            <person name="de Hoog S."/>
            <person name="Gorbushina A."/>
            <person name="Walker B."/>
            <person name="Young S.K."/>
            <person name="Zeng Q."/>
            <person name="Gargeya S."/>
            <person name="Fitzgerald M."/>
            <person name="Haas B."/>
            <person name="Abouelleil A."/>
            <person name="Allen A.W."/>
            <person name="Alvarado L."/>
            <person name="Arachchi H.M."/>
            <person name="Berlin A.M."/>
            <person name="Chapman S.B."/>
            <person name="Gainer-Dewar J."/>
            <person name="Goldberg J."/>
            <person name="Griggs A."/>
            <person name="Gujja S."/>
            <person name="Hansen M."/>
            <person name="Howarth C."/>
            <person name="Imamovic A."/>
            <person name="Ireland A."/>
            <person name="Larimer J."/>
            <person name="McCowan C."/>
            <person name="Murphy C."/>
            <person name="Pearson M."/>
            <person name="Poon T.W."/>
            <person name="Priest M."/>
            <person name="Roberts A."/>
            <person name="Saif S."/>
            <person name="Shea T."/>
            <person name="Sisk P."/>
            <person name="Sykes S."/>
            <person name="Wortman J."/>
            <person name="Nusbaum C."/>
            <person name="Birren B."/>
        </authorList>
    </citation>
    <scope>NUCLEOTIDE SEQUENCE [LARGE SCALE GENOMIC DNA]</scope>
    <source>
        <strain evidence="2 3">CBS 101466</strain>
    </source>
</reference>
<dbReference type="GeneID" id="19973841"/>
<protein>
    <submittedName>
        <fullName evidence="2">Uncharacterized protein</fullName>
    </submittedName>
</protein>
<accession>W2RPS8</accession>
<keyword evidence="1" id="KW-0175">Coiled coil</keyword>
<dbReference type="EMBL" id="KB822722">
    <property type="protein sequence ID" value="ETN38467.1"/>
    <property type="molecule type" value="Genomic_DNA"/>
</dbReference>
<dbReference type="InParanoid" id="W2RPS8"/>
<dbReference type="RefSeq" id="XP_008719056.1">
    <property type="nucleotide sequence ID" value="XM_008720834.1"/>
</dbReference>
<gene>
    <name evidence="2" type="ORF">HMPREF1541_06502</name>
</gene>
<name>W2RPS8_CYPE1</name>
<evidence type="ECO:0000313" key="3">
    <source>
        <dbReference type="Proteomes" id="UP000030752"/>
    </source>
</evidence>
<feature type="coiled-coil region" evidence="1">
    <location>
        <begin position="113"/>
        <end position="156"/>
    </location>
</feature>
<dbReference type="AlphaFoldDB" id="W2RPS8"/>
<dbReference type="VEuPathDB" id="FungiDB:HMPREF1541_06502"/>
<proteinExistence type="predicted"/>
<organism evidence="2 3">
    <name type="scientific">Cyphellophora europaea (strain CBS 101466)</name>
    <name type="common">Phialophora europaea</name>
    <dbReference type="NCBI Taxonomy" id="1220924"/>
    <lineage>
        <taxon>Eukaryota</taxon>
        <taxon>Fungi</taxon>
        <taxon>Dikarya</taxon>
        <taxon>Ascomycota</taxon>
        <taxon>Pezizomycotina</taxon>
        <taxon>Eurotiomycetes</taxon>
        <taxon>Chaetothyriomycetidae</taxon>
        <taxon>Chaetothyriales</taxon>
        <taxon>Cyphellophoraceae</taxon>
        <taxon>Cyphellophora</taxon>
    </lineage>
</organism>
<sequence length="259" mass="30401">MTDSESSMGEVDAQAQEVLDQRKWEYQDFMSSFDRDVLPSEWQTELMSRITLPESRTEQRNWTSSADYLFTMAQWACYQPERDILTLFGRMKSLRDRAITFKEKLLYRSEANMREYKEGVVAVEAAAENMEELMGKAALDREHRQHESLRDEQEHDRQILGVLVRLLADISDPGMDPRARTTRRDRVSGTCLFSHLLQQRHRGDFMLDLMAEIVESTGDNVGVEAMRQDVREIHRNLDRYGAHDGYKIRFHRMFRDIVG</sequence>
<keyword evidence="3" id="KW-1185">Reference proteome</keyword>
<dbReference type="Proteomes" id="UP000030752">
    <property type="component" value="Unassembled WGS sequence"/>
</dbReference>
<evidence type="ECO:0000313" key="2">
    <source>
        <dbReference type="EMBL" id="ETN38467.1"/>
    </source>
</evidence>
<dbReference type="HOGENOM" id="CLU_1073703_0_0_1"/>